<dbReference type="PANTHER" id="PTHR43156:SF2">
    <property type="entry name" value="STAGE II SPORULATION PROTEIN E"/>
    <property type="match status" value="1"/>
</dbReference>
<name>A0A4V3JQY2_9LEPT</name>
<proteinExistence type="predicted"/>
<dbReference type="AlphaFoldDB" id="A0A4V3JQY2"/>
<keyword evidence="2" id="KW-0472">Membrane</keyword>
<keyword evidence="1" id="KW-0378">Hydrolase</keyword>
<keyword evidence="2" id="KW-1133">Transmembrane helix</keyword>
<feature type="transmembrane region" description="Helical" evidence="2">
    <location>
        <begin position="343"/>
        <end position="364"/>
    </location>
</feature>
<dbReference type="Pfam" id="PF07228">
    <property type="entry name" value="SpoIIE"/>
    <property type="match status" value="1"/>
</dbReference>
<dbReference type="GO" id="GO:0016791">
    <property type="term" value="F:phosphatase activity"/>
    <property type="evidence" value="ECO:0007669"/>
    <property type="project" value="TreeGrafter"/>
</dbReference>
<dbReference type="InterPro" id="IPR011623">
    <property type="entry name" value="7TMR_DISM_rcpt_extracell_dom1"/>
</dbReference>
<accession>A0A4V3JQY2</accession>
<comment type="caution">
    <text evidence="4">The sequence shown here is derived from an EMBL/GenBank/DDBJ whole genome shotgun (WGS) entry which is preliminary data.</text>
</comment>
<dbReference type="PANTHER" id="PTHR43156">
    <property type="entry name" value="STAGE II SPORULATION PROTEIN E-RELATED"/>
    <property type="match status" value="1"/>
</dbReference>
<keyword evidence="2" id="KW-0812">Transmembrane</keyword>
<dbReference type="OrthoDB" id="319881at2"/>
<feature type="transmembrane region" description="Helical" evidence="2">
    <location>
        <begin position="191"/>
        <end position="208"/>
    </location>
</feature>
<dbReference type="Gene3D" id="2.60.40.2380">
    <property type="match status" value="1"/>
</dbReference>
<feature type="transmembrane region" description="Helical" evidence="2">
    <location>
        <begin position="228"/>
        <end position="247"/>
    </location>
</feature>
<feature type="transmembrane region" description="Helical" evidence="2">
    <location>
        <begin position="259"/>
        <end position="282"/>
    </location>
</feature>
<evidence type="ECO:0000313" key="4">
    <source>
        <dbReference type="EMBL" id="TGL57376.1"/>
    </source>
</evidence>
<evidence type="ECO:0000259" key="3">
    <source>
        <dbReference type="SMART" id="SM00331"/>
    </source>
</evidence>
<dbReference type="InterPro" id="IPR036457">
    <property type="entry name" value="PPM-type-like_dom_sf"/>
</dbReference>
<organism evidence="4 5">
    <name type="scientific">Leptospira ognonensis</name>
    <dbReference type="NCBI Taxonomy" id="2484945"/>
    <lineage>
        <taxon>Bacteria</taxon>
        <taxon>Pseudomonadati</taxon>
        <taxon>Spirochaetota</taxon>
        <taxon>Spirochaetia</taxon>
        <taxon>Leptospirales</taxon>
        <taxon>Leptospiraceae</taxon>
        <taxon>Leptospira</taxon>
    </lineage>
</organism>
<evidence type="ECO:0000313" key="5">
    <source>
        <dbReference type="Proteomes" id="UP000297693"/>
    </source>
</evidence>
<dbReference type="Pfam" id="PF07696">
    <property type="entry name" value="7TMR-DISMED2"/>
    <property type="match status" value="1"/>
</dbReference>
<gene>
    <name evidence="4" type="ORF">EHQ58_13875</name>
</gene>
<sequence length="617" mass="70525">MKWLLLCLLFCIHCANDIDRPELELLDKDVTFSELPLYEKNWNPVGRRIQNFGTGRSPLWLRSQLKNDTTEIREISLEVGVAYLDEIDFYLVKRDQISYMKSGVFSKTVPGQLHHRNPNFHFSLQVGEVATAYFKLKNSGLLAFPLRIWEQRDFMNKAQAEYIIHGLYFGALLSMLFYNLLIYLTIREKSFLFYCLYISSVLYVYLVLGGFHKQFFAQENSFFLKPGLFIASYLAVAFVLLFTSEFLNLAKIQKTFNSALTYFAVSCIFIGGLATFLPFTLMVKSMNYLLPFGSILMIISAYLGFRKGVSQSAFFLGAWIIVTIGIVLETLTNLGVFPLEFWIGRYGTQLSSLLEGILFSIAIGRRIRTLTREKEIVNAKLLLIEKDLEVARKIQTHILPLHTPVFPDAKIHVTYLPLRAVGGDFYDFHECGDTEFGVIVADVTGHGVSAAMDSSTVKISFKNEKHWSKNPEKLLERMNDFLGEVLNQRFVSAVYAYINLEALELQYATAGHPPMILLRKKEIIELESEGFLLGFEKNCEYKLFARKLEKGDKLLLYTDGLSDDISIEKTSTEVLKETIAITHYLEAEQFTKDLIASLNQKRIQDSDDITVLLIEIL</sequence>
<protein>
    <recommendedName>
        <fullName evidence="3">PPM-type phosphatase domain-containing protein</fullName>
    </recommendedName>
</protein>
<dbReference type="SMART" id="SM00331">
    <property type="entry name" value="PP2C_SIG"/>
    <property type="match status" value="1"/>
</dbReference>
<evidence type="ECO:0000256" key="1">
    <source>
        <dbReference type="ARBA" id="ARBA00022801"/>
    </source>
</evidence>
<dbReference type="RefSeq" id="WP_135624499.1">
    <property type="nucleotide sequence ID" value="NZ_RQGD01000035.1"/>
</dbReference>
<keyword evidence="5" id="KW-1185">Reference proteome</keyword>
<reference evidence="4" key="1">
    <citation type="journal article" date="2019" name="PLoS Negl. Trop. Dis.">
        <title>Revisiting the worldwide diversity of Leptospira species in the environment.</title>
        <authorList>
            <person name="Vincent A.T."/>
            <person name="Schiettekatte O."/>
            <person name="Bourhy P."/>
            <person name="Veyrier F.J."/>
            <person name="Picardeau M."/>
        </authorList>
    </citation>
    <scope>NUCLEOTIDE SEQUENCE [LARGE SCALE GENOMIC DNA]</scope>
    <source>
        <strain evidence="4">201702476</strain>
    </source>
</reference>
<dbReference type="Proteomes" id="UP000297693">
    <property type="component" value="Unassembled WGS sequence"/>
</dbReference>
<dbReference type="Pfam" id="PF07695">
    <property type="entry name" value="7TMR-DISM_7TM"/>
    <property type="match status" value="1"/>
</dbReference>
<dbReference type="InterPro" id="IPR011622">
    <property type="entry name" value="7TMR_DISM_rcpt_extracell_dom2"/>
</dbReference>
<feature type="transmembrane region" description="Helical" evidence="2">
    <location>
        <begin position="288"/>
        <end position="305"/>
    </location>
</feature>
<dbReference type="Gene3D" id="3.60.40.10">
    <property type="entry name" value="PPM-type phosphatase domain"/>
    <property type="match status" value="1"/>
</dbReference>
<feature type="transmembrane region" description="Helical" evidence="2">
    <location>
        <begin position="312"/>
        <end position="331"/>
    </location>
</feature>
<feature type="transmembrane region" description="Helical" evidence="2">
    <location>
        <begin position="162"/>
        <end position="184"/>
    </location>
</feature>
<feature type="domain" description="PPM-type phosphatase" evidence="3">
    <location>
        <begin position="406"/>
        <end position="616"/>
    </location>
</feature>
<dbReference type="InterPro" id="IPR001932">
    <property type="entry name" value="PPM-type_phosphatase-like_dom"/>
</dbReference>
<evidence type="ECO:0000256" key="2">
    <source>
        <dbReference type="SAM" id="Phobius"/>
    </source>
</evidence>
<dbReference type="EMBL" id="RQGD01000035">
    <property type="protein sequence ID" value="TGL57376.1"/>
    <property type="molecule type" value="Genomic_DNA"/>
</dbReference>
<dbReference type="InterPro" id="IPR052016">
    <property type="entry name" value="Bact_Sigma-Reg"/>
</dbReference>
<dbReference type="SUPFAM" id="SSF81606">
    <property type="entry name" value="PP2C-like"/>
    <property type="match status" value="1"/>
</dbReference>